<keyword evidence="3" id="KW-1185">Reference proteome</keyword>
<dbReference type="STRING" id="981222.Cabther_A0159"/>
<reference evidence="2 3" key="1">
    <citation type="journal article" date="2012" name="Environ. Microbiol.">
        <title>Complete genome of Candidatus Chloracidobacterium thermophilum, a chlorophyll-based photoheterotroph belonging to the phylum Acidobacteria.</title>
        <authorList>
            <person name="Garcia Costas A.M."/>
            <person name="Liu Z."/>
            <person name="Tomsho L.P."/>
            <person name="Schuster S.C."/>
            <person name="Ward D.M."/>
            <person name="Bryant D.A."/>
        </authorList>
    </citation>
    <scope>NUCLEOTIDE SEQUENCE [LARGE SCALE GENOMIC DNA]</scope>
    <source>
        <strain evidence="2 3">B</strain>
    </source>
</reference>
<protein>
    <submittedName>
        <fullName evidence="2">Uncharacterized protein</fullName>
    </submittedName>
</protein>
<sequence>MVRTERTYLGKRDMIFGSRYITQTDDDRVEYRYIVSCGESYLFEIIGDDVYIVAEGGNLDEFEAYARYLAEVVYPGQALRSPEDPTQSGALALPPEPQEGPQEQMNRQEPGETKAVL</sequence>
<name>G2LGH2_CHLTF</name>
<dbReference type="Proteomes" id="UP000006791">
    <property type="component" value="Chromosome 1"/>
</dbReference>
<dbReference type="OrthoDB" id="9905159at2"/>
<dbReference type="AlphaFoldDB" id="G2LGH2"/>
<evidence type="ECO:0000313" key="2">
    <source>
        <dbReference type="EMBL" id="AEP10932.1"/>
    </source>
</evidence>
<dbReference type="EMBL" id="CP002514">
    <property type="protein sequence ID" value="AEP10932.1"/>
    <property type="molecule type" value="Genomic_DNA"/>
</dbReference>
<evidence type="ECO:0000256" key="1">
    <source>
        <dbReference type="SAM" id="MobiDB-lite"/>
    </source>
</evidence>
<accession>G2LGH2</accession>
<proteinExistence type="predicted"/>
<dbReference type="KEGG" id="ctm:Cabther_A0159"/>
<dbReference type="RefSeq" id="WP_014098670.1">
    <property type="nucleotide sequence ID" value="NC_016024.1"/>
</dbReference>
<evidence type="ECO:0000313" key="3">
    <source>
        <dbReference type="Proteomes" id="UP000006791"/>
    </source>
</evidence>
<dbReference type="HOGENOM" id="CLU_2080583_0_0_0"/>
<organism evidence="2 3">
    <name type="scientific">Chloracidobacterium thermophilum (strain B)</name>
    <dbReference type="NCBI Taxonomy" id="981222"/>
    <lineage>
        <taxon>Bacteria</taxon>
        <taxon>Pseudomonadati</taxon>
        <taxon>Acidobacteriota</taxon>
        <taxon>Terriglobia</taxon>
        <taxon>Terriglobales</taxon>
        <taxon>Acidobacteriaceae</taxon>
        <taxon>Chloracidobacterium</taxon>
    </lineage>
</organism>
<gene>
    <name evidence="2" type="ordered locus">Cabther_A0159</name>
</gene>
<feature type="region of interest" description="Disordered" evidence="1">
    <location>
        <begin position="79"/>
        <end position="117"/>
    </location>
</feature>